<feature type="transmembrane region" description="Helical" evidence="1">
    <location>
        <begin position="46"/>
        <end position="68"/>
    </location>
</feature>
<keyword evidence="1" id="KW-0472">Membrane</keyword>
<keyword evidence="1" id="KW-0812">Transmembrane</keyword>
<evidence type="ECO:0000256" key="1">
    <source>
        <dbReference type="SAM" id="Phobius"/>
    </source>
</evidence>
<keyword evidence="3" id="KW-1185">Reference proteome</keyword>
<proteinExistence type="predicted"/>
<gene>
    <name evidence="2" type="ORF">V8J38_08005</name>
</gene>
<reference evidence="2 3" key="1">
    <citation type="submission" date="2024-02" db="EMBL/GenBank/DDBJ databases">
        <title>Distribution and functional of Brevundimonas-related endobacteria within Verticillium dahliae.</title>
        <authorList>
            <person name="Zeng H."/>
        </authorList>
    </citation>
    <scope>NUCLEOTIDE SEQUENCE [LARGE SCALE GENOMIC DNA]</scope>
    <source>
        <strain evidence="2 3">TRM 44200</strain>
    </source>
</reference>
<keyword evidence="1" id="KW-1133">Transmembrane helix</keyword>
<name>A0ABZ2IFL5_9CAUL</name>
<dbReference type="Proteomes" id="UP001363460">
    <property type="component" value="Chromosome"/>
</dbReference>
<accession>A0ABZ2IFL5</accession>
<dbReference type="EMBL" id="CP146369">
    <property type="protein sequence ID" value="WWT56369.1"/>
    <property type="molecule type" value="Genomic_DNA"/>
</dbReference>
<evidence type="ECO:0000313" key="2">
    <source>
        <dbReference type="EMBL" id="WWT56369.1"/>
    </source>
</evidence>
<organism evidence="2 3">
    <name type="scientific">Brevundimonas olei</name>
    <dbReference type="NCBI Taxonomy" id="657642"/>
    <lineage>
        <taxon>Bacteria</taxon>
        <taxon>Pseudomonadati</taxon>
        <taxon>Pseudomonadota</taxon>
        <taxon>Alphaproteobacteria</taxon>
        <taxon>Caulobacterales</taxon>
        <taxon>Caulobacteraceae</taxon>
        <taxon>Brevundimonas</taxon>
    </lineage>
</organism>
<sequence>MGVLISSDVSAAGSFHFRISRINGDASSVRRIVARRCFWHSPIMQALIEMLAGLIALLAAAALSQFGVDMNAPRKSDREIQRVQDCGDAKPAAVVHVTAPPSC</sequence>
<dbReference type="RefSeq" id="WP_338578563.1">
    <property type="nucleotide sequence ID" value="NZ_CP146369.1"/>
</dbReference>
<evidence type="ECO:0000313" key="3">
    <source>
        <dbReference type="Proteomes" id="UP001363460"/>
    </source>
</evidence>
<protein>
    <submittedName>
        <fullName evidence="2">Uncharacterized protein</fullName>
    </submittedName>
</protein>